<name>A0AAD8YHR7_9STRA</name>
<sequence length="147" mass="17158">MPSDEYEDLMKWQEDKHALTKKILDDQVHELRELRQSYPDLDAPTTPVTASTRIKHLLLLEESNNMEDIIPISKAINYLLENFPPHLLQQNDVTDEKAEKRRKNMKNPSRLILLAPSGVSPSFSSTKHHSRVYMIMKKTKTRKMAYN</sequence>
<comment type="caution">
    <text evidence="1">The sequence shown here is derived from an EMBL/GenBank/DDBJ whole genome shotgun (WGS) entry which is preliminary data.</text>
</comment>
<reference evidence="1" key="1">
    <citation type="submission" date="2023-06" db="EMBL/GenBank/DDBJ databases">
        <title>Survivors Of The Sea: Transcriptome response of Skeletonema marinoi to long-term dormancy.</title>
        <authorList>
            <person name="Pinder M.I.M."/>
            <person name="Kourtchenko O."/>
            <person name="Robertson E.K."/>
            <person name="Larsson T."/>
            <person name="Maumus F."/>
            <person name="Osuna-Cruz C.M."/>
            <person name="Vancaester E."/>
            <person name="Stenow R."/>
            <person name="Vandepoele K."/>
            <person name="Ploug H."/>
            <person name="Bruchert V."/>
            <person name="Godhe A."/>
            <person name="Topel M."/>
        </authorList>
    </citation>
    <scope>NUCLEOTIDE SEQUENCE</scope>
    <source>
        <strain evidence="1">R05AC</strain>
    </source>
</reference>
<evidence type="ECO:0000313" key="2">
    <source>
        <dbReference type="Proteomes" id="UP001224775"/>
    </source>
</evidence>
<accession>A0AAD8YHR7</accession>
<dbReference type="AlphaFoldDB" id="A0AAD8YHR7"/>
<evidence type="ECO:0000313" key="1">
    <source>
        <dbReference type="EMBL" id="KAK1745690.1"/>
    </source>
</evidence>
<organism evidence="1 2">
    <name type="scientific">Skeletonema marinoi</name>
    <dbReference type="NCBI Taxonomy" id="267567"/>
    <lineage>
        <taxon>Eukaryota</taxon>
        <taxon>Sar</taxon>
        <taxon>Stramenopiles</taxon>
        <taxon>Ochrophyta</taxon>
        <taxon>Bacillariophyta</taxon>
        <taxon>Coscinodiscophyceae</taxon>
        <taxon>Thalassiosirophycidae</taxon>
        <taxon>Thalassiosirales</taxon>
        <taxon>Skeletonemataceae</taxon>
        <taxon>Skeletonema</taxon>
        <taxon>Skeletonema marinoi-dohrnii complex</taxon>
    </lineage>
</organism>
<dbReference type="Proteomes" id="UP001224775">
    <property type="component" value="Unassembled WGS sequence"/>
</dbReference>
<proteinExistence type="predicted"/>
<dbReference type="EMBL" id="JATAAI010000005">
    <property type="protein sequence ID" value="KAK1745690.1"/>
    <property type="molecule type" value="Genomic_DNA"/>
</dbReference>
<gene>
    <name evidence="1" type="ORF">QTG54_003614</name>
</gene>
<keyword evidence="2" id="KW-1185">Reference proteome</keyword>
<protein>
    <submittedName>
        <fullName evidence="1">Uncharacterized protein</fullName>
    </submittedName>
</protein>